<dbReference type="InterPro" id="IPR028157">
    <property type="entry name" value="PELOTA_dom"/>
</dbReference>
<dbReference type="InterPro" id="IPR011215">
    <property type="entry name" value="StiP_N"/>
</dbReference>
<dbReference type="AlphaFoldDB" id="A0A0C1UGZ5"/>
<comment type="caution">
    <text evidence="3">The sequence shown here is derived from an EMBL/GenBank/DDBJ whole genome shotgun (WGS) entry which is preliminary data.</text>
</comment>
<evidence type="ECO:0000259" key="1">
    <source>
        <dbReference type="Pfam" id="PF11202"/>
    </source>
</evidence>
<name>A0A0C1UGZ5_9CLOT</name>
<dbReference type="Proteomes" id="UP000031366">
    <property type="component" value="Unassembled WGS sequence"/>
</dbReference>
<dbReference type="InterPro" id="IPR029057">
    <property type="entry name" value="PRTase-like"/>
</dbReference>
<proteinExistence type="predicted"/>
<sequence length="365" mass="41963">MMNYTRFSGSYNASDVIFLLKDISKLIEEEDNLTREVAMDSGTHYSEMLPIEYHPSEEYMNIFYSTLQRSKNKIANLIQIVSEKILNKNMDNLVLVSLARAGTPIGILIKRYLKLRYNLDLPHYSISIIRDKGVDKNAIKYIIDNHPNCNIQFIDGWTGKGVIQDTLISSCNDFYKEYGIKLDSALAVLSDPAYASKTYGTREDFLIPSACLNSTVSGLVSRTVHNDKFIFKDDFHGAKFYSEWSKIDVSNFFIDEISECFNRLTSNKKDFIINEKDTIVDYRGLSEVNRIKELFNIKNINHIKPGIGETTRVLLRRVPWRILVDSLDNPNLIHIYKLAEDRGVPIMVYSDMSYSCCGIIMEMTR</sequence>
<dbReference type="OrthoDB" id="1663315at2"/>
<evidence type="ECO:0000313" key="4">
    <source>
        <dbReference type="Proteomes" id="UP000031366"/>
    </source>
</evidence>
<dbReference type="STRING" id="29341.RSJ17_19660"/>
<evidence type="ECO:0000313" key="3">
    <source>
        <dbReference type="EMBL" id="KIE46690.1"/>
    </source>
</evidence>
<dbReference type="Pfam" id="PF11202">
    <property type="entry name" value="StiP"/>
    <property type="match status" value="1"/>
</dbReference>
<dbReference type="CDD" id="cd06223">
    <property type="entry name" value="PRTases_typeI"/>
    <property type="match status" value="1"/>
</dbReference>
<dbReference type="InterPro" id="IPR000836">
    <property type="entry name" value="PRTase_dom"/>
</dbReference>
<dbReference type="InterPro" id="IPR048336">
    <property type="entry name" value="StiP-like"/>
</dbReference>
<dbReference type="PIRSF" id="PIRSF020979">
    <property type="entry name" value="UCP020979"/>
    <property type="match status" value="1"/>
</dbReference>
<dbReference type="SUPFAM" id="SSF53271">
    <property type="entry name" value="PRTase-like"/>
    <property type="match status" value="1"/>
</dbReference>
<evidence type="ECO:0000259" key="2">
    <source>
        <dbReference type="Pfam" id="PF15608"/>
    </source>
</evidence>
<organism evidence="3 4">
    <name type="scientific">Clostridium argentinense CDC 2741</name>
    <dbReference type="NCBI Taxonomy" id="1418104"/>
    <lineage>
        <taxon>Bacteria</taxon>
        <taxon>Bacillati</taxon>
        <taxon>Bacillota</taxon>
        <taxon>Clostridia</taxon>
        <taxon>Eubacteriales</taxon>
        <taxon>Clostridiaceae</taxon>
        <taxon>Clostridium</taxon>
    </lineage>
</organism>
<protein>
    <submittedName>
        <fullName evidence="3">Phosphoribosyl transferase family protein</fullName>
    </submittedName>
</protein>
<accession>A0A0C1UGZ5</accession>
<feature type="domain" description="PELOTA RNA-binding" evidence="2">
    <location>
        <begin position="284"/>
        <end position="361"/>
    </location>
</feature>
<gene>
    <name evidence="3" type="ORF">U732_3256</name>
</gene>
<feature type="domain" description="Cysteine protease StiP N-terminal" evidence="1">
    <location>
        <begin position="9"/>
        <end position="257"/>
    </location>
</feature>
<dbReference type="GO" id="GO:0016740">
    <property type="term" value="F:transferase activity"/>
    <property type="evidence" value="ECO:0007669"/>
    <property type="project" value="UniProtKB-KW"/>
</dbReference>
<keyword evidence="4" id="KW-1185">Reference proteome</keyword>
<dbReference type="EMBL" id="AYSO01000016">
    <property type="protein sequence ID" value="KIE46690.1"/>
    <property type="molecule type" value="Genomic_DNA"/>
</dbReference>
<reference evidence="3 4" key="1">
    <citation type="journal article" date="2015" name="Infect. Genet. Evol.">
        <title>Genomic sequences of six botulinum neurotoxin-producing strains representing three clostridial species illustrate the mobility and diversity of botulinum neurotoxin genes.</title>
        <authorList>
            <person name="Smith T.J."/>
            <person name="Hill K.K."/>
            <person name="Xie G."/>
            <person name="Foley B.T."/>
            <person name="Williamson C.H."/>
            <person name="Foster J.T."/>
            <person name="Johnson S.L."/>
            <person name="Chertkov O."/>
            <person name="Teshima H."/>
            <person name="Gibbons H.S."/>
            <person name="Johnsky L.A."/>
            <person name="Karavis M.A."/>
            <person name="Smith L.A."/>
        </authorList>
    </citation>
    <scope>NUCLEOTIDE SEQUENCE [LARGE SCALE GENOMIC DNA]</scope>
    <source>
        <strain evidence="3 4">CDC 2741</strain>
    </source>
</reference>
<keyword evidence="3" id="KW-0808">Transferase</keyword>
<dbReference type="Pfam" id="PF15608">
    <property type="entry name" value="PELOTA_1"/>
    <property type="match status" value="1"/>
</dbReference>